<comment type="caution">
    <text evidence="2">The sequence shown here is derived from an EMBL/GenBank/DDBJ whole genome shotgun (WGS) entry which is preliminary data.</text>
</comment>
<evidence type="ECO:0000313" key="2">
    <source>
        <dbReference type="EMBL" id="KAL3629816.1"/>
    </source>
</evidence>
<evidence type="ECO:0000256" key="1">
    <source>
        <dbReference type="SAM" id="MobiDB-lite"/>
    </source>
</evidence>
<dbReference type="AlphaFoldDB" id="A0ABD3CLK2"/>
<gene>
    <name evidence="2" type="ORF">CASFOL_027038</name>
</gene>
<feature type="region of interest" description="Disordered" evidence="1">
    <location>
        <begin position="1"/>
        <end position="26"/>
    </location>
</feature>
<organism evidence="2 3">
    <name type="scientific">Castilleja foliolosa</name>
    <dbReference type="NCBI Taxonomy" id="1961234"/>
    <lineage>
        <taxon>Eukaryota</taxon>
        <taxon>Viridiplantae</taxon>
        <taxon>Streptophyta</taxon>
        <taxon>Embryophyta</taxon>
        <taxon>Tracheophyta</taxon>
        <taxon>Spermatophyta</taxon>
        <taxon>Magnoliopsida</taxon>
        <taxon>eudicotyledons</taxon>
        <taxon>Gunneridae</taxon>
        <taxon>Pentapetalae</taxon>
        <taxon>asterids</taxon>
        <taxon>lamiids</taxon>
        <taxon>Lamiales</taxon>
        <taxon>Orobanchaceae</taxon>
        <taxon>Pedicularideae</taxon>
        <taxon>Castillejinae</taxon>
        <taxon>Castilleja</taxon>
    </lineage>
</organism>
<accession>A0ABD3CLK2</accession>
<proteinExistence type="predicted"/>
<evidence type="ECO:0000313" key="3">
    <source>
        <dbReference type="Proteomes" id="UP001632038"/>
    </source>
</evidence>
<keyword evidence="3" id="KW-1185">Reference proteome</keyword>
<dbReference type="EMBL" id="JAVIJP010000034">
    <property type="protein sequence ID" value="KAL3629816.1"/>
    <property type="molecule type" value="Genomic_DNA"/>
</dbReference>
<feature type="region of interest" description="Disordered" evidence="1">
    <location>
        <begin position="149"/>
        <end position="170"/>
    </location>
</feature>
<feature type="compositionally biased region" description="Low complexity" evidence="1">
    <location>
        <begin position="150"/>
        <end position="162"/>
    </location>
</feature>
<dbReference type="Proteomes" id="UP001632038">
    <property type="component" value="Unassembled WGS sequence"/>
</dbReference>
<reference evidence="3" key="1">
    <citation type="journal article" date="2024" name="IScience">
        <title>Strigolactones Initiate the Formation of Haustorium-like Structures in Castilleja.</title>
        <authorList>
            <person name="Buerger M."/>
            <person name="Peterson D."/>
            <person name="Chory J."/>
        </authorList>
    </citation>
    <scope>NUCLEOTIDE SEQUENCE [LARGE SCALE GENOMIC DNA]</scope>
</reference>
<protein>
    <submittedName>
        <fullName evidence="2">Uncharacterized protein</fullName>
    </submittedName>
</protein>
<name>A0ABD3CLK2_9LAMI</name>
<sequence>MSPPEFRKNLSSSSSGSCDVHHVESVTSLPPVVVKRTVSFVKLESENREIEKGVTSADENEIEEKRLVIEKGKTVISPGSEGDFEEANERLMTTPPGGGSTSMFHDIAMHELGEHQEEVPNTPVESNEKMRPVQNLNILNIYELDRETSSSRNSSCSPDFNSMPSSDGSHVDLQTMHEVTDEIKEMDKGVSSSSDLDSIGDFSVTQCGSSAEFENQVIDSVTREMLTWMKQNMRGRD</sequence>